<comment type="similarity">
    <text evidence="10 11">Belongs to the TonB-dependent receptor family.</text>
</comment>
<dbReference type="GO" id="GO:0009279">
    <property type="term" value="C:cell outer membrane"/>
    <property type="evidence" value="ECO:0007669"/>
    <property type="project" value="UniProtKB-SubCell"/>
</dbReference>
<evidence type="ECO:0000256" key="1">
    <source>
        <dbReference type="ARBA" id="ARBA00004571"/>
    </source>
</evidence>
<feature type="domain" description="TonB-dependent receptor-like beta-barrel" evidence="13">
    <location>
        <begin position="388"/>
        <end position="951"/>
    </location>
</feature>
<dbReference type="PANTHER" id="PTHR30069:SF29">
    <property type="entry name" value="HEMOGLOBIN AND HEMOGLOBIN-HAPTOGLOBIN-BINDING PROTEIN 1-RELATED"/>
    <property type="match status" value="1"/>
</dbReference>
<keyword evidence="16" id="KW-1185">Reference proteome</keyword>
<dbReference type="Gene3D" id="2.60.40.1120">
    <property type="entry name" value="Carboxypeptidase-like, regulatory domain"/>
    <property type="match status" value="1"/>
</dbReference>
<evidence type="ECO:0000256" key="11">
    <source>
        <dbReference type="RuleBase" id="RU003357"/>
    </source>
</evidence>
<keyword evidence="4 10" id="KW-0812">Transmembrane</keyword>
<dbReference type="InterPro" id="IPR000531">
    <property type="entry name" value="Beta-barrel_TonB"/>
</dbReference>
<evidence type="ECO:0000313" key="15">
    <source>
        <dbReference type="EMBL" id="SFH01547.1"/>
    </source>
</evidence>
<dbReference type="AlphaFoldDB" id="A0A1I2WLN3"/>
<proteinExistence type="inferred from homology"/>
<dbReference type="InterPro" id="IPR039426">
    <property type="entry name" value="TonB-dep_rcpt-like"/>
</dbReference>
<reference evidence="16" key="1">
    <citation type="submission" date="2016-10" db="EMBL/GenBank/DDBJ databases">
        <authorList>
            <person name="Varghese N."/>
            <person name="Submissions S."/>
        </authorList>
    </citation>
    <scope>NUCLEOTIDE SEQUENCE [LARGE SCALE GENOMIC DNA]</scope>
    <source>
        <strain evidence="16">LP51</strain>
    </source>
</reference>
<keyword evidence="7 10" id="KW-0472">Membrane</keyword>
<dbReference type="NCBIfam" id="TIGR04056">
    <property type="entry name" value="OMP_RagA_SusC"/>
    <property type="match status" value="1"/>
</dbReference>
<evidence type="ECO:0000259" key="13">
    <source>
        <dbReference type="Pfam" id="PF00593"/>
    </source>
</evidence>
<dbReference type="GO" id="GO:0015344">
    <property type="term" value="F:siderophore uptake transmembrane transporter activity"/>
    <property type="evidence" value="ECO:0007669"/>
    <property type="project" value="TreeGrafter"/>
</dbReference>
<evidence type="ECO:0000256" key="5">
    <source>
        <dbReference type="ARBA" id="ARBA00022729"/>
    </source>
</evidence>
<dbReference type="STRING" id="1436961.SAMN05421739_10566"/>
<dbReference type="SUPFAM" id="SSF49464">
    <property type="entry name" value="Carboxypeptidase regulatory domain-like"/>
    <property type="match status" value="1"/>
</dbReference>
<protein>
    <submittedName>
        <fullName evidence="15">TonB-linked outer membrane protein, SusC/RagA family</fullName>
    </submittedName>
</protein>
<dbReference type="Pfam" id="PF13715">
    <property type="entry name" value="CarbopepD_reg_2"/>
    <property type="match status" value="1"/>
</dbReference>
<dbReference type="InterPro" id="IPR037066">
    <property type="entry name" value="Plug_dom_sf"/>
</dbReference>
<evidence type="ECO:0000259" key="14">
    <source>
        <dbReference type="Pfam" id="PF07715"/>
    </source>
</evidence>
<dbReference type="InterPro" id="IPR023997">
    <property type="entry name" value="TonB-dep_OMP_SusC/RagA_CS"/>
</dbReference>
<evidence type="ECO:0000313" key="16">
    <source>
        <dbReference type="Proteomes" id="UP000198724"/>
    </source>
</evidence>
<keyword evidence="5 12" id="KW-0732">Signal</keyword>
<accession>A0A1I2WLN3</accession>
<dbReference type="Gene3D" id="2.170.130.10">
    <property type="entry name" value="TonB-dependent receptor, plug domain"/>
    <property type="match status" value="1"/>
</dbReference>
<keyword evidence="2 10" id="KW-0813">Transport</keyword>
<dbReference type="InterPro" id="IPR023996">
    <property type="entry name" value="TonB-dep_OMP_SusC/RagA"/>
</dbReference>
<feature type="signal peptide" evidence="12">
    <location>
        <begin position="1"/>
        <end position="20"/>
    </location>
</feature>
<keyword evidence="9 10" id="KW-0998">Cell outer membrane</keyword>
<evidence type="ECO:0000256" key="4">
    <source>
        <dbReference type="ARBA" id="ARBA00022692"/>
    </source>
</evidence>
<evidence type="ECO:0000256" key="2">
    <source>
        <dbReference type="ARBA" id="ARBA00022448"/>
    </source>
</evidence>
<evidence type="ECO:0000256" key="7">
    <source>
        <dbReference type="ARBA" id="ARBA00023136"/>
    </source>
</evidence>
<evidence type="ECO:0000256" key="6">
    <source>
        <dbReference type="ARBA" id="ARBA00023077"/>
    </source>
</evidence>
<dbReference type="RefSeq" id="WP_092103147.1">
    <property type="nucleotide sequence ID" value="NZ_FOOT01000005.1"/>
</dbReference>
<dbReference type="Proteomes" id="UP000198724">
    <property type="component" value="Unassembled WGS sequence"/>
</dbReference>
<evidence type="ECO:0000256" key="8">
    <source>
        <dbReference type="ARBA" id="ARBA00023170"/>
    </source>
</evidence>
<name>A0A1I2WLN3_9BACT</name>
<keyword evidence="8" id="KW-0675">Receptor</keyword>
<dbReference type="FunFam" id="2.170.130.10:FF:000008">
    <property type="entry name" value="SusC/RagA family TonB-linked outer membrane protein"/>
    <property type="match status" value="1"/>
</dbReference>
<dbReference type="InterPro" id="IPR012910">
    <property type="entry name" value="Plug_dom"/>
</dbReference>
<dbReference type="SUPFAM" id="SSF56935">
    <property type="entry name" value="Porins"/>
    <property type="match status" value="1"/>
</dbReference>
<keyword evidence="3 10" id="KW-1134">Transmembrane beta strand</keyword>
<evidence type="ECO:0000256" key="10">
    <source>
        <dbReference type="PROSITE-ProRule" id="PRU01360"/>
    </source>
</evidence>
<comment type="subcellular location">
    <subcellularLocation>
        <location evidence="1 10">Cell outer membrane</location>
        <topology evidence="1 10">Multi-pass membrane protein</topology>
    </subcellularLocation>
</comment>
<gene>
    <name evidence="15" type="ORF">SAMN05421739_10566</name>
</gene>
<dbReference type="Pfam" id="PF07715">
    <property type="entry name" value="Plug"/>
    <property type="match status" value="1"/>
</dbReference>
<keyword evidence="6 11" id="KW-0798">TonB box</keyword>
<sequence length="993" mass="109715">MKRKFLLLVMCLLTFHLSFAQSTITVQGRVTDAETGQPLIGAGVVVQGTTTGAQTDADGNYTLSAPSDGTLTFNYLGYKATSVPINNRTSINVQMETDAATLQEVVVTGYGVQEKRDVTGSIASVKSEELVRQASQNPVSSLQGKVAGVTITNSGAPGASPQIRIRGAGSALGSTDPLYVVDGTFVNDLSFLNPADIESIEILKDASSAAIYGVRAANGVVLVTTKRGKAGESTVNYNGFVGVQRVTNQLDMTNAQEYATLVNEKLRIENPTANLIPTNLPSTDWYDQVLRTATIHNHQVSASGGSEKVTYMASAGYLNQEGIVKGDEYRRITARLQTDFQVSENIKVGYNGIFYDYQSDNIPSDIFYQAFVAPPIIPVFEPNGRYGDPANYPVGNFANPQASLDWFNQKSNGQRLTANAFGEVSFLDGFTFRTSLGLNYGIDEYRNYRSQDSLTSVQYASRSLLTQQRSKSNMWLWENTLTYDKTFGDHDLTVLLGTSAQEDKSNFFRGSVNDVEFNSEADLYLDLGDPETALIDAGGARGTFVSYFGRVNYSFLDRYLLTATLRYDASSNYPRNDRWEYFPSIGLGWRVSEENFMQNQAIFDNLKIRASWGRLGNNNIPANIYRLPVDRDPRLAAIYNGVLFPGANLREVVPATLFWEIVEEVDLGVEMGFLNNRLTVEADWYNKQTKDAIFGLTPLGFLGLGGQIRGNFADFRNRGLELIANWSDDLSTDFSYNIGVNFSRNRNEVTSIATENAAFYNGNLPVGGYQVSITRVGDPIGSFFGYEVDGIFQNEQEVEGSAQPNAVPGDFRFRDRDGNGIIDERDKTIIGNPNPGFTYGINTGFRFKSFDLQLDIQGVADVDIYNGNRNVRFGNENYDKDFYDNRWTGPGSTNSYPSAKLTGRNLDPSDYYVESGSYVRIRNLQLGYNLPSGVVNTLKMRNLRVYVNAQNPVTWFKYNGFSPEVSGAPISQGIDRNVYPLSATYNFGVNATF</sequence>
<feature type="domain" description="TonB-dependent receptor plug" evidence="14">
    <location>
        <begin position="115"/>
        <end position="220"/>
    </location>
</feature>
<dbReference type="EMBL" id="FOOT01000005">
    <property type="protein sequence ID" value="SFH01547.1"/>
    <property type="molecule type" value="Genomic_DNA"/>
</dbReference>
<dbReference type="InterPro" id="IPR036942">
    <property type="entry name" value="Beta-barrel_TonB_sf"/>
</dbReference>
<evidence type="ECO:0000256" key="3">
    <source>
        <dbReference type="ARBA" id="ARBA00022452"/>
    </source>
</evidence>
<dbReference type="Pfam" id="PF00593">
    <property type="entry name" value="TonB_dep_Rec_b-barrel"/>
    <property type="match status" value="1"/>
</dbReference>
<dbReference type="PROSITE" id="PS52016">
    <property type="entry name" value="TONB_DEPENDENT_REC_3"/>
    <property type="match status" value="1"/>
</dbReference>
<dbReference type="GO" id="GO:0044718">
    <property type="term" value="P:siderophore transmembrane transport"/>
    <property type="evidence" value="ECO:0007669"/>
    <property type="project" value="TreeGrafter"/>
</dbReference>
<dbReference type="InterPro" id="IPR008969">
    <property type="entry name" value="CarboxyPept-like_regulatory"/>
</dbReference>
<dbReference type="OrthoDB" id="9768177at2"/>
<dbReference type="Gene3D" id="2.40.170.20">
    <property type="entry name" value="TonB-dependent receptor, beta-barrel domain"/>
    <property type="match status" value="1"/>
</dbReference>
<organism evidence="15 16">
    <name type="scientific">Pontibacter chinhatensis</name>
    <dbReference type="NCBI Taxonomy" id="1436961"/>
    <lineage>
        <taxon>Bacteria</taxon>
        <taxon>Pseudomonadati</taxon>
        <taxon>Bacteroidota</taxon>
        <taxon>Cytophagia</taxon>
        <taxon>Cytophagales</taxon>
        <taxon>Hymenobacteraceae</taxon>
        <taxon>Pontibacter</taxon>
    </lineage>
</organism>
<feature type="chain" id="PRO_5011595129" evidence="12">
    <location>
        <begin position="21"/>
        <end position="993"/>
    </location>
</feature>
<evidence type="ECO:0000256" key="12">
    <source>
        <dbReference type="SAM" id="SignalP"/>
    </source>
</evidence>
<dbReference type="NCBIfam" id="TIGR04057">
    <property type="entry name" value="SusC_RagA_signa"/>
    <property type="match status" value="1"/>
</dbReference>
<dbReference type="PANTHER" id="PTHR30069">
    <property type="entry name" value="TONB-DEPENDENT OUTER MEMBRANE RECEPTOR"/>
    <property type="match status" value="1"/>
</dbReference>
<evidence type="ECO:0000256" key="9">
    <source>
        <dbReference type="ARBA" id="ARBA00023237"/>
    </source>
</evidence>